<organism evidence="1 2">
    <name type="scientific">Methylocapsa polymorpha</name>
    <dbReference type="NCBI Taxonomy" id="3080828"/>
    <lineage>
        <taxon>Bacteria</taxon>
        <taxon>Pseudomonadati</taxon>
        <taxon>Pseudomonadota</taxon>
        <taxon>Alphaproteobacteria</taxon>
        <taxon>Hyphomicrobiales</taxon>
        <taxon>Beijerinckiaceae</taxon>
        <taxon>Methylocapsa</taxon>
    </lineage>
</organism>
<proteinExistence type="predicted"/>
<gene>
    <name evidence="1" type="ORF">RZS28_02415</name>
</gene>
<evidence type="ECO:0000313" key="1">
    <source>
        <dbReference type="EMBL" id="WOJ90178.1"/>
    </source>
</evidence>
<name>A0ABZ0HSJ0_9HYPH</name>
<accession>A0ABZ0HSJ0</accession>
<evidence type="ECO:0000313" key="2">
    <source>
        <dbReference type="Proteomes" id="UP001626536"/>
    </source>
</evidence>
<dbReference type="EMBL" id="CP136862">
    <property type="protein sequence ID" value="WOJ90178.1"/>
    <property type="molecule type" value="Genomic_DNA"/>
</dbReference>
<dbReference type="Proteomes" id="UP001626536">
    <property type="component" value="Chromosome"/>
</dbReference>
<sequence length="91" mass="9670">MAQAEARAPNAEEWDIARGFLHDAAEPRLPFSGTDLTARGVTEGPAIGDALRRLEGLWISAGFPDDPQRLAELLDDAVAQSKRSIAQGDAG</sequence>
<dbReference type="SUPFAM" id="SSF81891">
    <property type="entry name" value="Poly A polymerase C-terminal region-like"/>
    <property type="match status" value="1"/>
</dbReference>
<reference evidence="1 2" key="1">
    <citation type="submission" date="2023-10" db="EMBL/GenBank/DDBJ databases">
        <title>Novel methanotroph of the genus Methylocapsa from a subarctic wetland.</title>
        <authorList>
            <person name="Belova S.E."/>
            <person name="Oshkin I.Y."/>
            <person name="Miroshnikov K."/>
            <person name="Dedysh S.N."/>
        </authorList>
    </citation>
    <scope>NUCLEOTIDE SEQUENCE [LARGE SCALE GENOMIC DNA]</scope>
    <source>
        <strain evidence="1 2">RX1</strain>
    </source>
</reference>
<dbReference type="RefSeq" id="WP_407339624.1">
    <property type="nucleotide sequence ID" value="NZ_CP136862.1"/>
</dbReference>
<protein>
    <submittedName>
        <fullName evidence="1">Uncharacterized protein</fullName>
    </submittedName>
</protein>
<keyword evidence="2" id="KW-1185">Reference proteome</keyword>